<gene>
    <name evidence="3" type="ORF">GM658_03740</name>
</gene>
<keyword evidence="2" id="KW-1133">Transmembrane helix</keyword>
<sequence>MPAAADHLASVRQRMLHALVRRRAASWLLPLLPVAALAIANNNVSTPVTPSVLAALAAAAALWAAIDFTIWRKRIEDKLPSWLNAAVPELEDSSAMLAAAPDTPLGELQRNRLLARIGGALTDERLGNIAKQKSRFNAIPLALAIVAAAGAWAYAAAHGAPHSTPQGHGPAVQAGAVAGISLRTEPPAYTGVQPSEGGARDLQVPQHSKVRWCAINADAAIELGDGQTLQTPAGKCAEWTAIDSAFWRNRRNPSQRYTIRVTPDLPPQVTIAAPNESVSVLKPEAQSAQISVNVSDDYAITRATLHMTLARGSGENIRFTDKETPLPASPDPRKRSWNKQWLLKELGMEPGDELYFFVRASDNAPAPHIAQSPTYTLRLPGPPGEAQESTALPSLAKPENLRSQRQIIIDTEQLVADMPRLGAAAVRSRSEAIAGDQAKLRLRYGQFLGEESSLFGGDEHDDGHAHGGAAETKGPGGFGTGNIAAEYGHTHDQEGNATIFDPATKEVLRRALRAMWDAEKQLRAIVPKAALPPEYKALGAIKELQQAERVYLHRTAFVPPAIKEEKRMTGEMTGAASYRRAQAAADEFMPGDVRDLVQALGGDGALPALWSKAAREAVARLPDDEQRLAAQAAVQDVADGCQPCRAKLRAWLRATIAQAPVLLQARPQAQTRFGLALQGKGAQ</sequence>
<keyword evidence="4" id="KW-1185">Reference proteome</keyword>
<accession>A0A6L6QCD6</accession>
<evidence type="ECO:0000256" key="1">
    <source>
        <dbReference type="SAM" id="MobiDB-lite"/>
    </source>
</evidence>
<dbReference type="Proteomes" id="UP000472320">
    <property type="component" value="Unassembled WGS sequence"/>
</dbReference>
<organism evidence="3 4">
    <name type="scientific">Massilia eburnea</name>
    <dbReference type="NCBI Taxonomy" id="1776165"/>
    <lineage>
        <taxon>Bacteria</taxon>
        <taxon>Pseudomonadati</taxon>
        <taxon>Pseudomonadota</taxon>
        <taxon>Betaproteobacteria</taxon>
        <taxon>Burkholderiales</taxon>
        <taxon>Oxalobacteraceae</taxon>
        <taxon>Telluria group</taxon>
        <taxon>Massilia</taxon>
    </lineage>
</organism>
<dbReference type="OrthoDB" id="780137at2"/>
<feature type="transmembrane region" description="Helical" evidence="2">
    <location>
        <begin position="136"/>
        <end position="155"/>
    </location>
</feature>
<evidence type="ECO:0000313" key="4">
    <source>
        <dbReference type="Proteomes" id="UP000472320"/>
    </source>
</evidence>
<keyword evidence="2" id="KW-0812">Transmembrane</keyword>
<dbReference type="EMBL" id="WNKX01000002">
    <property type="protein sequence ID" value="MTW09704.1"/>
    <property type="molecule type" value="Genomic_DNA"/>
</dbReference>
<proteinExistence type="predicted"/>
<feature type="transmembrane region" description="Helical" evidence="2">
    <location>
        <begin position="50"/>
        <end position="71"/>
    </location>
</feature>
<evidence type="ECO:0008006" key="5">
    <source>
        <dbReference type="Google" id="ProtNLM"/>
    </source>
</evidence>
<dbReference type="AlphaFoldDB" id="A0A6L6QCD6"/>
<name>A0A6L6QCD6_9BURK</name>
<dbReference type="RefSeq" id="WP_155452658.1">
    <property type="nucleotide sequence ID" value="NZ_WNKX01000002.1"/>
</dbReference>
<evidence type="ECO:0000313" key="3">
    <source>
        <dbReference type="EMBL" id="MTW09704.1"/>
    </source>
</evidence>
<evidence type="ECO:0000256" key="2">
    <source>
        <dbReference type="SAM" id="Phobius"/>
    </source>
</evidence>
<feature type="region of interest" description="Disordered" evidence="1">
    <location>
        <begin position="454"/>
        <end position="475"/>
    </location>
</feature>
<protein>
    <recommendedName>
        <fullName evidence="5">DUF4175 family protein</fullName>
    </recommendedName>
</protein>
<reference evidence="3 4" key="1">
    <citation type="submission" date="2019-11" db="EMBL/GenBank/DDBJ databases">
        <title>Type strains purchased from KCTC, JCM and DSMZ.</title>
        <authorList>
            <person name="Lu H."/>
        </authorList>
    </citation>
    <scope>NUCLEOTIDE SEQUENCE [LARGE SCALE GENOMIC DNA]</scope>
    <source>
        <strain evidence="3 4">JCM 31587</strain>
    </source>
</reference>
<comment type="caution">
    <text evidence="3">The sequence shown here is derived from an EMBL/GenBank/DDBJ whole genome shotgun (WGS) entry which is preliminary data.</text>
</comment>
<keyword evidence="2" id="KW-0472">Membrane</keyword>